<dbReference type="PANTHER" id="PTHR47592">
    <property type="entry name" value="PBF68 PROTEIN"/>
    <property type="match status" value="1"/>
</dbReference>
<evidence type="ECO:0000313" key="3">
    <source>
        <dbReference type="EMBL" id="KAK3006364.1"/>
    </source>
</evidence>
<dbReference type="InterPro" id="IPR013103">
    <property type="entry name" value="RVT_2"/>
</dbReference>
<name>A0AA88VDX2_9ASTE</name>
<dbReference type="Pfam" id="PF22936">
    <property type="entry name" value="Pol_BBD"/>
    <property type="match status" value="1"/>
</dbReference>
<accession>A0AA88VDX2</accession>
<evidence type="ECO:0008006" key="5">
    <source>
        <dbReference type="Google" id="ProtNLM"/>
    </source>
</evidence>
<proteinExistence type="predicted"/>
<evidence type="ECO:0000259" key="1">
    <source>
        <dbReference type="Pfam" id="PF07727"/>
    </source>
</evidence>
<dbReference type="Proteomes" id="UP001188597">
    <property type="component" value="Unassembled WGS sequence"/>
</dbReference>
<comment type="caution">
    <text evidence="3">The sequence shown here is derived from an EMBL/GenBank/DDBJ whole genome shotgun (WGS) entry which is preliminary data.</text>
</comment>
<keyword evidence="4" id="KW-1185">Reference proteome</keyword>
<dbReference type="InterPro" id="IPR054722">
    <property type="entry name" value="PolX-like_BBD"/>
</dbReference>
<sequence length="306" mass="34417">MAPNTSTKYDLKKFDGSNDFSLWRMKMRVVLIQQGLLKALKGHYRKDCPERKGKKKDNSKMADAGVVKDNSNGADVLSVIISSSDGGWILDTGCSYHTWPNRDWFATYRSFNGGKVLMGNDVTCKVVGISSIQIRMHDGIMRTLTDVKHVPELRKNLISLGTLDSNSCSYRAVGGVMRIMKGVLVVMKWLSKEFWTEAVNTAAYLVNRSPPTAIDCKTLKKLFYFDAFEEGGVVNAGKDHGAREKVELERLTDGSHIYLLLYVDEMLITAKSMSNVNDLKEQLKRKFEMKDLGAAKRILGMKIQRD</sequence>
<dbReference type="Pfam" id="PF07727">
    <property type="entry name" value="RVT_2"/>
    <property type="match status" value="1"/>
</dbReference>
<organism evidence="3 4">
    <name type="scientific">Escallonia herrerae</name>
    <dbReference type="NCBI Taxonomy" id="1293975"/>
    <lineage>
        <taxon>Eukaryota</taxon>
        <taxon>Viridiplantae</taxon>
        <taxon>Streptophyta</taxon>
        <taxon>Embryophyta</taxon>
        <taxon>Tracheophyta</taxon>
        <taxon>Spermatophyta</taxon>
        <taxon>Magnoliopsida</taxon>
        <taxon>eudicotyledons</taxon>
        <taxon>Gunneridae</taxon>
        <taxon>Pentapetalae</taxon>
        <taxon>asterids</taxon>
        <taxon>campanulids</taxon>
        <taxon>Escalloniales</taxon>
        <taxon>Escalloniaceae</taxon>
        <taxon>Escallonia</taxon>
    </lineage>
</organism>
<dbReference type="AlphaFoldDB" id="A0AA88VDX2"/>
<dbReference type="EMBL" id="JAVXUP010002003">
    <property type="protein sequence ID" value="KAK3006364.1"/>
    <property type="molecule type" value="Genomic_DNA"/>
</dbReference>
<feature type="domain" description="Reverse transcriptase Ty1/copia-type" evidence="1">
    <location>
        <begin position="256"/>
        <end position="305"/>
    </location>
</feature>
<evidence type="ECO:0000259" key="2">
    <source>
        <dbReference type="Pfam" id="PF22936"/>
    </source>
</evidence>
<protein>
    <recommendedName>
        <fullName evidence="5">Polyprotein</fullName>
    </recommendedName>
</protein>
<evidence type="ECO:0000313" key="4">
    <source>
        <dbReference type="Proteomes" id="UP001188597"/>
    </source>
</evidence>
<reference evidence="3" key="1">
    <citation type="submission" date="2022-12" db="EMBL/GenBank/DDBJ databases">
        <title>Draft genome assemblies for two species of Escallonia (Escalloniales).</title>
        <authorList>
            <person name="Chanderbali A."/>
            <person name="Dervinis C."/>
            <person name="Anghel I."/>
            <person name="Soltis D."/>
            <person name="Soltis P."/>
            <person name="Zapata F."/>
        </authorList>
    </citation>
    <scope>NUCLEOTIDE SEQUENCE</scope>
    <source>
        <strain evidence="3">UCBG64.0493</strain>
        <tissue evidence="3">Leaf</tissue>
    </source>
</reference>
<dbReference type="PANTHER" id="PTHR47592:SF27">
    <property type="entry name" value="OS08G0421700 PROTEIN"/>
    <property type="match status" value="1"/>
</dbReference>
<gene>
    <name evidence="3" type="ORF">RJ639_016617</name>
</gene>
<feature type="domain" description="Retrovirus-related Pol polyprotein from transposon TNT 1-94-like beta-barrel" evidence="2">
    <location>
        <begin position="88"/>
        <end position="167"/>
    </location>
</feature>